<evidence type="ECO:0000256" key="1">
    <source>
        <dbReference type="SAM" id="SignalP"/>
    </source>
</evidence>
<sequence length="58" mass="6248">MFHSAVAAIILISTGLEALATPIRQTAKRNQHSEPSVYIGDEVEGMLIGVTLPEPFLN</sequence>
<feature type="signal peptide" evidence="1">
    <location>
        <begin position="1"/>
        <end position="20"/>
    </location>
</feature>
<dbReference type="AlphaFoldDB" id="A0A0C3G992"/>
<keyword evidence="3" id="KW-1185">Reference proteome</keyword>
<protein>
    <recommendedName>
        <fullName evidence="4">Carboxylesterase type B domain-containing protein</fullName>
    </recommendedName>
</protein>
<dbReference type="EMBL" id="KN832980">
    <property type="protein sequence ID" value="KIM87201.1"/>
    <property type="molecule type" value="Genomic_DNA"/>
</dbReference>
<feature type="chain" id="PRO_5002164697" description="Carboxylesterase type B domain-containing protein" evidence="1">
    <location>
        <begin position="21"/>
        <end position="58"/>
    </location>
</feature>
<dbReference type="Proteomes" id="UP000054166">
    <property type="component" value="Unassembled WGS sequence"/>
</dbReference>
<organism evidence="2 3">
    <name type="scientific">Piloderma croceum (strain F 1598)</name>
    <dbReference type="NCBI Taxonomy" id="765440"/>
    <lineage>
        <taxon>Eukaryota</taxon>
        <taxon>Fungi</taxon>
        <taxon>Dikarya</taxon>
        <taxon>Basidiomycota</taxon>
        <taxon>Agaricomycotina</taxon>
        <taxon>Agaricomycetes</taxon>
        <taxon>Agaricomycetidae</taxon>
        <taxon>Atheliales</taxon>
        <taxon>Atheliaceae</taxon>
        <taxon>Piloderma</taxon>
    </lineage>
</organism>
<reference evidence="2 3" key="1">
    <citation type="submission" date="2014-04" db="EMBL/GenBank/DDBJ databases">
        <authorList>
            <consortium name="DOE Joint Genome Institute"/>
            <person name="Kuo A."/>
            <person name="Tarkka M."/>
            <person name="Buscot F."/>
            <person name="Kohler A."/>
            <person name="Nagy L.G."/>
            <person name="Floudas D."/>
            <person name="Copeland A."/>
            <person name="Barry K.W."/>
            <person name="Cichocki N."/>
            <person name="Veneault-Fourrey C."/>
            <person name="LaButti K."/>
            <person name="Lindquist E.A."/>
            <person name="Lipzen A."/>
            <person name="Lundell T."/>
            <person name="Morin E."/>
            <person name="Murat C."/>
            <person name="Sun H."/>
            <person name="Tunlid A."/>
            <person name="Henrissat B."/>
            <person name="Grigoriev I.V."/>
            <person name="Hibbett D.S."/>
            <person name="Martin F."/>
            <person name="Nordberg H.P."/>
            <person name="Cantor M.N."/>
            <person name="Hua S.X."/>
        </authorList>
    </citation>
    <scope>NUCLEOTIDE SEQUENCE [LARGE SCALE GENOMIC DNA]</scope>
    <source>
        <strain evidence="2 3">F 1598</strain>
    </source>
</reference>
<gene>
    <name evidence="2" type="ORF">PILCRDRAFT_815679</name>
</gene>
<keyword evidence="1" id="KW-0732">Signal</keyword>
<reference evidence="3" key="2">
    <citation type="submission" date="2015-01" db="EMBL/GenBank/DDBJ databases">
        <title>Evolutionary Origins and Diversification of the Mycorrhizal Mutualists.</title>
        <authorList>
            <consortium name="DOE Joint Genome Institute"/>
            <consortium name="Mycorrhizal Genomics Consortium"/>
            <person name="Kohler A."/>
            <person name="Kuo A."/>
            <person name="Nagy L.G."/>
            <person name="Floudas D."/>
            <person name="Copeland A."/>
            <person name="Barry K.W."/>
            <person name="Cichocki N."/>
            <person name="Veneault-Fourrey C."/>
            <person name="LaButti K."/>
            <person name="Lindquist E.A."/>
            <person name="Lipzen A."/>
            <person name="Lundell T."/>
            <person name="Morin E."/>
            <person name="Murat C."/>
            <person name="Riley R."/>
            <person name="Ohm R."/>
            <person name="Sun H."/>
            <person name="Tunlid A."/>
            <person name="Henrissat B."/>
            <person name="Grigoriev I.V."/>
            <person name="Hibbett D.S."/>
            <person name="Martin F."/>
        </authorList>
    </citation>
    <scope>NUCLEOTIDE SEQUENCE [LARGE SCALE GENOMIC DNA]</scope>
    <source>
        <strain evidence="3">F 1598</strain>
    </source>
</reference>
<dbReference type="HOGENOM" id="CLU_2979887_0_0_1"/>
<proteinExistence type="predicted"/>
<evidence type="ECO:0000313" key="3">
    <source>
        <dbReference type="Proteomes" id="UP000054166"/>
    </source>
</evidence>
<evidence type="ECO:0000313" key="2">
    <source>
        <dbReference type="EMBL" id="KIM87201.1"/>
    </source>
</evidence>
<name>A0A0C3G992_PILCF</name>
<evidence type="ECO:0008006" key="4">
    <source>
        <dbReference type="Google" id="ProtNLM"/>
    </source>
</evidence>
<accession>A0A0C3G992</accession>
<dbReference type="InParanoid" id="A0A0C3G992"/>